<feature type="transmembrane region" description="Helical" evidence="2">
    <location>
        <begin position="153"/>
        <end position="186"/>
    </location>
</feature>
<comment type="caution">
    <text evidence="3">The sequence shown here is derived from an EMBL/GenBank/DDBJ whole genome shotgun (WGS) entry which is preliminary data.</text>
</comment>
<dbReference type="Proteomes" id="UP000265926">
    <property type="component" value="Unassembled WGS sequence"/>
</dbReference>
<evidence type="ECO:0008006" key="5">
    <source>
        <dbReference type="Google" id="ProtNLM"/>
    </source>
</evidence>
<dbReference type="OrthoDB" id="1121797at2"/>
<accession>A0A399T031</accession>
<sequence>MNTENQESMAPQSEDQNHENLEQQILATESEQAKPEVKNLEITGDINAHLTEAGKWGSFLAILGFVFVGLMVMVGFVVSIVFAFLPSAALGGSPDFPFPTFLFGLIYVVMGALYFLPLLYLFRFSSRVKQALKYQSQEKLSSAFQNLKAHYRFIGILMIVVLALYVLMFIVMIFAGLFAGMAGFLGMPA</sequence>
<protein>
    <recommendedName>
        <fullName evidence="5">DUF5362 domain-containing protein</fullName>
    </recommendedName>
</protein>
<feature type="transmembrane region" description="Helical" evidence="2">
    <location>
        <begin position="59"/>
        <end position="84"/>
    </location>
</feature>
<evidence type="ECO:0000313" key="4">
    <source>
        <dbReference type="Proteomes" id="UP000265926"/>
    </source>
</evidence>
<keyword evidence="2" id="KW-1133">Transmembrane helix</keyword>
<feature type="compositionally biased region" description="Polar residues" evidence="1">
    <location>
        <begin position="1"/>
        <end position="14"/>
    </location>
</feature>
<keyword evidence="2" id="KW-0472">Membrane</keyword>
<organism evidence="3 4">
    <name type="scientific">Maribellus luteus</name>
    <dbReference type="NCBI Taxonomy" id="2305463"/>
    <lineage>
        <taxon>Bacteria</taxon>
        <taxon>Pseudomonadati</taxon>
        <taxon>Bacteroidota</taxon>
        <taxon>Bacteroidia</taxon>
        <taxon>Marinilabiliales</taxon>
        <taxon>Prolixibacteraceae</taxon>
        <taxon>Maribellus</taxon>
    </lineage>
</organism>
<feature type="region of interest" description="Disordered" evidence="1">
    <location>
        <begin position="1"/>
        <end position="22"/>
    </location>
</feature>
<name>A0A399T031_9BACT</name>
<evidence type="ECO:0000313" key="3">
    <source>
        <dbReference type="EMBL" id="RIJ48329.1"/>
    </source>
</evidence>
<dbReference type="InterPro" id="IPR035287">
    <property type="entry name" value="DUF5362"/>
</dbReference>
<dbReference type="AlphaFoldDB" id="A0A399T031"/>
<keyword evidence="2" id="KW-0812">Transmembrane</keyword>
<reference evidence="3 4" key="1">
    <citation type="submission" date="2018-08" db="EMBL/GenBank/DDBJ databases">
        <title>Pallidiluteibacterium maritimus gen. nov., sp. nov., isolated from coastal sediment.</title>
        <authorList>
            <person name="Zhou L.Y."/>
        </authorList>
    </citation>
    <scope>NUCLEOTIDE SEQUENCE [LARGE SCALE GENOMIC DNA]</scope>
    <source>
        <strain evidence="3 4">XSD2</strain>
    </source>
</reference>
<evidence type="ECO:0000256" key="2">
    <source>
        <dbReference type="SAM" id="Phobius"/>
    </source>
</evidence>
<gene>
    <name evidence="3" type="ORF">D1614_11415</name>
</gene>
<dbReference type="RefSeq" id="WP_119438061.1">
    <property type="nucleotide sequence ID" value="NZ_QWGR01000005.1"/>
</dbReference>
<feature type="transmembrane region" description="Helical" evidence="2">
    <location>
        <begin position="96"/>
        <end position="122"/>
    </location>
</feature>
<evidence type="ECO:0000256" key="1">
    <source>
        <dbReference type="SAM" id="MobiDB-lite"/>
    </source>
</evidence>
<keyword evidence="4" id="KW-1185">Reference proteome</keyword>
<dbReference type="Pfam" id="PF17319">
    <property type="entry name" value="DUF5362"/>
    <property type="match status" value="1"/>
</dbReference>
<dbReference type="EMBL" id="QWGR01000005">
    <property type="protein sequence ID" value="RIJ48329.1"/>
    <property type="molecule type" value="Genomic_DNA"/>
</dbReference>
<proteinExistence type="predicted"/>